<dbReference type="GO" id="GO:0006979">
    <property type="term" value="P:response to oxidative stress"/>
    <property type="evidence" value="ECO:0007669"/>
    <property type="project" value="TreeGrafter"/>
</dbReference>
<evidence type="ECO:0000313" key="2">
    <source>
        <dbReference type="Proteomes" id="UP000028926"/>
    </source>
</evidence>
<gene>
    <name evidence="1" type="ORF">ID47_08815</name>
</gene>
<dbReference type="GO" id="GO:0045271">
    <property type="term" value="C:respiratory chain complex I"/>
    <property type="evidence" value="ECO:0007669"/>
    <property type="project" value="InterPro"/>
</dbReference>
<dbReference type="eggNOG" id="COG3761">
    <property type="taxonomic scope" value="Bacteria"/>
</dbReference>
<dbReference type="AlphaFoldDB" id="A0A077AXS7"/>
<dbReference type="RefSeq" id="WP_038465533.1">
    <property type="nucleotide sequence ID" value="NZ_CP008941.1"/>
</dbReference>
<dbReference type="PANTHER" id="PTHR12910">
    <property type="entry name" value="NADH-UBIQUINONE OXIDOREDUCTASE SUBUNIT B17.2"/>
    <property type="match status" value="1"/>
</dbReference>
<dbReference type="InterPro" id="IPR007763">
    <property type="entry name" value="NDUFA12"/>
</dbReference>
<dbReference type="OrthoDB" id="9795340at2"/>
<sequence>MDLGTHLFTWWRGQFIGEDEFGNRYYQDKKKNGRGIYRRWVIYKGDNEASKVPADWHGWLHHTNPEPPQPRKRYYWEKNHQRNLTGTRFAYRPKGWGINNATVKKSYEAWSPDAS</sequence>
<dbReference type="STRING" id="91604.ID47_08815"/>
<accession>A0A077AXS7</accession>
<dbReference type="EMBL" id="CP008941">
    <property type="protein sequence ID" value="AIK96809.1"/>
    <property type="molecule type" value="Genomic_DNA"/>
</dbReference>
<dbReference type="PANTHER" id="PTHR12910:SF2">
    <property type="entry name" value="NADH DEHYDROGENASE [UBIQUINONE] 1 ALPHA SUBCOMPLEX SUBUNIT 12"/>
    <property type="match status" value="1"/>
</dbReference>
<dbReference type="Pfam" id="PF05071">
    <property type="entry name" value="NDUFA12"/>
    <property type="match status" value="1"/>
</dbReference>
<proteinExistence type="predicted"/>
<dbReference type="Proteomes" id="UP000028926">
    <property type="component" value="Chromosome"/>
</dbReference>
<evidence type="ECO:0000313" key="1">
    <source>
        <dbReference type="EMBL" id="AIK96809.1"/>
    </source>
</evidence>
<dbReference type="HOGENOM" id="CLU_110455_4_0_5"/>
<keyword evidence="2" id="KW-1185">Reference proteome</keyword>
<name>A0A077AXS7_9PROT</name>
<organism evidence="1 2">
    <name type="scientific">Candidatus Odyssella acanthamoebae</name>
    <dbReference type="NCBI Taxonomy" id="91604"/>
    <lineage>
        <taxon>Bacteria</taxon>
        <taxon>Pseudomonadati</taxon>
        <taxon>Pseudomonadota</taxon>
        <taxon>Alphaproteobacteria</taxon>
        <taxon>Holosporales</taxon>
        <taxon>Candidatus Paracaedibacteraceae</taxon>
        <taxon>Candidatus Odyssella</taxon>
    </lineage>
</organism>
<reference evidence="1 2" key="1">
    <citation type="submission" date="2014-07" db="EMBL/GenBank/DDBJ databases">
        <title>Comparative genomic insights into amoeba endosymbionts belonging to the families of Holosporaceae and Candidatus Midichloriaceae within Rickettsiales.</title>
        <authorList>
            <person name="Wang Z."/>
            <person name="Wu M."/>
        </authorList>
    </citation>
    <scope>NUCLEOTIDE SEQUENCE [LARGE SCALE GENOMIC DNA]</scope>
    <source>
        <strain evidence="1">PRA3</strain>
    </source>
</reference>
<evidence type="ECO:0008006" key="3">
    <source>
        <dbReference type="Google" id="ProtNLM"/>
    </source>
</evidence>
<protein>
    <recommendedName>
        <fullName evidence="3">NADH dehydrogenase</fullName>
    </recommendedName>
</protein>
<dbReference type="KEGG" id="paca:ID47_08815"/>